<name>A0A1G7ZAU0_PSEOR</name>
<reference evidence="3 4" key="1">
    <citation type="submission" date="2016-10" db="EMBL/GenBank/DDBJ databases">
        <authorList>
            <person name="de Groot N.N."/>
        </authorList>
    </citation>
    <scope>NUCLEOTIDE SEQUENCE [LARGE SCALE GENOMIC DNA]</scope>
    <source>
        <strain evidence="3 4">CGMCC 4.3143</strain>
    </source>
</reference>
<dbReference type="EMBL" id="FNBE01000018">
    <property type="protein sequence ID" value="SDH05843.1"/>
    <property type="molecule type" value="Genomic_DNA"/>
</dbReference>
<evidence type="ECO:0000256" key="2">
    <source>
        <dbReference type="SAM" id="Phobius"/>
    </source>
</evidence>
<evidence type="ECO:0000313" key="3">
    <source>
        <dbReference type="EMBL" id="SDH05843.1"/>
    </source>
</evidence>
<feature type="region of interest" description="Disordered" evidence="1">
    <location>
        <begin position="478"/>
        <end position="502"/>
    </location>
</feature>
<accession>A0A1G7ZAU0</accession>
<evidence type="ECO:0000256" key="1">
    <source>
        <dbReference type="SAM" id="MobiDB-lite"/>
    </source>
</evidence>
<feature type="transmembrane region" description="Helical" evidence="2">
    <location>
        <begin position="84"/>
        <end position="103"/>
    </location>
</feature>
<feature type="transmembrane region" description="Helical" evidence="2">
    <location>
        <begin position="115"/>
        <end position="137"/>
    </location>
</feature>
<feature type="transmembrane region" description="Helical" evidence="2">
    <location>
        <begin position="236"/>
        <end position="253"/>
    </location>
</feature>
<keyword evidence="2" id="KW-1133">Transmembrane helix</keyword>
<evidence type="ECO:0000313" key="4">
    <source>
        <dbReference type="Proteomes" id="UP000198967"/>
    </source>
</evidence>
<dbReference type="AlphaFoldDB" id="A0A1G7ZAU0"/>
<feature type="transmembrane region" description="Helical" evidence="2">
    <location>
        <begin position="158"/>
        <end position="182"/>
    </location>
</feature>
<feature type="transmembrane region" description="Helical" evidence="2">
    <location>
        <begin position="259"/>
        <end position="277"/>
    </location>
</feature>
<gene>
    <name evidence="3" type="ORF">SAMN05216377_11884</name>
</gene>
<feature type="transmembrane region" description="Helical" evidence="2">
    <location>
        <begin position="284"/>
        <end position="300"/>
    </location>
</feature>
<dbReference type="Proteomes" id="UP000198967">
    <property type="component" value="Unassembled WGS sequence"/>
</dbReference>
<dbReference type="STRING" id="366584.SAMN05216377_11884"/>
<sequence length="502" mass="55395">MGDQLHRVEAMNLRLSEREWAILAITWVVLCGAIPFWFLRSGLLDIVGRPSGILILICTLVILLYAGSRLAWIIGRGEPHLLQAVWWMFCYVAGSLAPLAQLSTDHSTLLIREAYRLPATVLVLVAVVAFDLGRSLWDQMGGGPPRNRVRYVSERRMVALSWAASIVFLYAITAGGSINQYFSTRQANLIAAADAGVGPGASQAMAGVISGAIAALPLVALLAWTPLFMRRGPRPARVTIWWFALLAMNVVVNNPISRSRYWFLTVTIGLLFTLPGMTKSRFRAIILVGVAAAAIIFPYSDVFRVESQYERPISSGSLQETLAIKDYDQLTMTGNGIWWVDETGLHFGRQLASAALFFVPRSIWPDKAYDTGVEIGIALKSVNVNLSSPIWLELWVDFWWPGVVAGLIIAGGLARRFDLRYTEVLLRPDTSLAVLRIGLPLIAGYEFILIRGPLLQAMGRVAFLVLALWFITERSTSRADPSSDITATSQELVSHGPRKEPF</sequence>
<keyword evidence="2" id="KW-0472">Membrane</keyword>
<evidence type="ECO:0008006" key="5">
    <source>
        <dbReference type="Google" id="ProtNLM"/>
    </source>
</evidence>
<proteinExistence type="predicted"/>
<feature type="compositionally biased region" description="Polar residues" evidence="1">
    <location>
        <begin position="478"/>
        <end position="492"/>
    </location>
</feature>
<protein>
    <recommendedName>
        <fullName evidence="5">Oligosaccharide repeat unit polymerase</fullName>
    </recommendedName>
</protein>
<feature type="transmembrane region" description="Helical" evidence="2">
    <location>
        <begin position="51"/>
        <end position="72"/>
    </location>
</feature>
<organism evidence="3 4">
    <name type="scientific">Pseudonocardia oroxyli</name>
    <dbReference type="NCBI Taxonomy" id="366584"/>
    <lineage>
        <taxon>Bacteria</taxon>
        <taxon>Bacillati</taxon>
        <taxon>Actinomycetota</taxon>
        <taxon>Actinomycetes</taxon>
        <taxon>Pseudonocardiales</taxon>
        <taxon>Pseudonocardiaceae</taxon>
        <taxon>Pseudonocardia</taxon>
    </lineage>
</organism>
<feature type="transmembrane region" description="Helical" evidence="2">
    <location>
        <begin position="202"/>
        <end position="224"/>
    </location>
</feature>
<feature type="transmembrane region" description="Helical" evidence="2">
    <location>
        <begin position="398"/>
        <end position="417"/>
    </location>
</feature>
<keyword evidence="2" id="KW-0812">Transmembrane</keyword>
<keyword evidence="4" id="KW-1185">Reference proteome</keyword>
<feature type="transmembrane region" description="Helical" evidence="2">
    <location>
        <begin position="429"/>
        <end position="448"/>
    </location>
</feature>
<feature type="transmembrane region" description="Helical" evidence="2">
    <location>
        <begin position="20"/>
        <end position="39"/>
    </location>
</feature>